<evidence type="ECO:0000313" key="2">
    <source>
        <dbReference type="EMBL" id="SFG00843.1"/>
    </source>
</evidence>
<evidence type="ECO:0000313" key="3">
    <source>
        <dbReference type="Proteomes" id="UP000198752"/>
    </source>
</evidence>
<dbReference type="EMBL" id="FOOY01000003">
    <property type="protein sequence ID" value="SFG00843.1"/>
    <property type="molecule type" value="Genomic_DNA"/>
</dbReference>
<dbReference type="Gene3D" id="3.30.1230.10">
    <property type="entry name" value="YlxR-like"/>
    <property type="match status" value="1"/>
</dbReference>
<name>A0A1I2NB77_9BACL</name>
<feature type="domain" description="YlxR" evidence="1">
    <location>
        <begin position="10"/>
        <end position="82"/>
    </location>
</feature>
<dbReference type="NCBIfam" id="NF047356">
    <property type="entry name" value="RNA_bind_RnpM"/>
    <property type="match status" value="1"/>
</dbReference>
<proteinExistence type="predicted"/>
<organism evidence="2 3">
    <name type="scientific">Sporolactobacillus nakayamae</name>
    <dbReference type="NCBI Taxonomy" id="269670"/>
    <lineage>
        <taxon>Bacteria</taxon>
        <taxon>Bacillati</taxon>
        <taxon>Bacillota</taxon>
        <taxon>Bacilli</taxon>
        <taxon>Bacillales</taxon>
        <taxon>Sporolactobacillaceae</taxon>
        <taxon>Sporolactobacillus</taxon>
    </lineage>
</organism>
<dbReference type="STRING" id="269670.SAMN02982927_00387"/>
<keyword evidence="3" id="KW-1185">Reference proteome</keyword>
<dbReference type="AlphaFoldDB" id="A0A1I2NB77"/>
<dbReference type="InterPro" id="IPR035931">
    <property type="entry name" value="YlxR-like_sf"/>
</dbReference>
<dbReference type="PANTHER" id="PTHR34215:SF1">
    <property type="entry name" value="YLXR DOMAIN-CONTAINING PROTEIN"/>
    <property type="match status" value="1"/>
</dbReference>
<dbReference type="RefSeq" id="WP_093669488.1">
    <property type="nucleotide sequence ID" value="NZ_FOOY01000003.1"/>
</dbReference>
<dbReference type="InterPro" id="IPR007393">
    <property type="entry name" value="YlxR_dom"/>
</dbReference>
<dbReference type="Proteomes" id="UP000198752">
    <property type="component" value="Unassembled WGS sequence"/>
</dbReference>
<dbReference type="Pfam" id="PF04296">
    <property type="entry name" value="YlxR"/>
    <property type="match status" value="1"/>
</dbReference>
<dbReference type="PANTHER" id="PTHR34215">
    <property type="entry name" value="BLL0784 PROTEIN"/>
    <property type="match status" value="1"/>
</dbReference>
<evidence type="ECO:0000259" key="1">
    <source>
        <dbReference type="Pfam" id="PF04296"/>
    </source>
</evidence>
<dbReference type="OrthoDB" id="9813251at2"/>
<sequence>MPKQRKIPLRKCIACQESTEKKALFRIVRSPEGDVSLDLTGKKNGRGAYLSKKADCIKKAKDKNLLSRHLGVTVPDHVFEEMTDYLEAHSIDAH</sequence>
<dbReference type="InterPro" id="IPR037465">
    <property type="entry name" value="YlxR"/>
</dbReference>
<dbReference type="CDD" id="cd00279">
    <property type="entry name" value="YlxR"/>
    <property type="match status" value="1"/>
</dbReference>
<protein>
    <recommendedName>
        <fullName evidence="1">YlxR domain-containing protein</fullName>
    </recommendedName>
</protein>
<accession>A0A1I2NB77</accession>
<dbReference type="SUPFAM" id="SSF64376">
    <property type="entry name" value="YlxR-like"/>
    <property type="match status" value="1"/>
</dbReference>
<gene>
    <name evidence="2" type="ORF">SAMN02982927_00387</name>
</gene>
<reference evidence="3" key="1">
    <citation type="submission" date="2016-10" db="EMBL/GenBank/DDBJ databases">
        <authorList>
            <person name="Varghese N."/>
            <person name="Submissions S."/>
        </authorList>
    </citation>
    <scope>NUCLEOTIDE SEQUENCE [LARGE SCALE GENOMIC DNA]</scope>
    <source>
        <strain evidence="3">ATCC 700379</strain>
    </source>
</reference>